<evidence type="ECO:0000259" key="4">
    <source>
        <dbReference type="Pfam" id="PF13458"/>
    </source>
</evidence>
<dbReference type="Proteomes" id="UP000325211">
    <property type="component" value="Chromosome"/>
</dbReference>
<keyword evidence="2 3" id="KW-0732">Signal</keyword>
<dbReference type="InterPro" id="IPR028082">
    <property type="entry name" value="Peripla_BP_I"/>
</dbReference>
<evidence type="ECO:0000313" key="5">
    <source>
        <dbReference type="EMBL" id="QES48835.1"/>
    </source>
</evidence>
<dbReference type="PROSITE" id="PS51257">
    <property type="entry name" value="PROKAR_LIPOPROTEIN"/>
    <property type="match status" value="1"/>
</dbReference>
<evidence type="ECO:0000256" key="2">
    <source>
        <dbReference type="ARBA" id="ARBA00022729"/>
    </source>
</evidence>
<sequence>MTNRRRTRITSSLLSTVVGASLLTGCGVFPGDTGGSGETLTVMTWAPQDGKATNMPGMPAMARAYERWVNSKGGLEGRRLRVITCDEHNTPTGAADCARQAVAEKAVAVVGSYSQHGRAFMAPLENAGIPFIGGYGISQEEFQSTLSYPVNGGQPALLAGAGHQLARSCEQIALIRPDTLAGDSLPILLNAGLKAQKQPIEKAANEAADIRAAEDSADFGPQAREALAHAGRSKDKGCVTAALGARTETFFDSFRRIDGGRKRPRVASVQGSVSQALIDRTGGAESPFEGAYITGWYPVATDPLWEPMRKVIAEHGFGEDGLDPADVGTQTTWIAYTVFAEAVKRLGDQKVTGLRIARALNSSEGMTTAGLTPDLSWRYEDIRAVRGYPRLVNGRVTFQMVQAGRLVAQPGESSMDMTETMEAAPTTG</sequence>
<dbReference type="EMBL" id="CP029190">
    <property type="protein sequence ID" value="QES48835.1"/>
    <property type="molecule type" value="Genomic_DNA"/>
</dbReference>
<evidence type="ECO:0000313" key="6">
    <source>
        <dbReference type="Proteomes" id="UP000325211"/>
    </source>
</evidence>
<dbReference type="AlphaFoldDB" id="A0A5P2D137"/>
<name>A0A5P2D137_STRVZ</name>
<dbReference type="SUPFAM" id="SSF53822">
    <property type="entry name" value="Periplasmic binding protein-like I"/>
    <property type="match status" value="1"/>
</dbReference>
<comment type="similarity">
    <text evidence="1">Belongs to the leucine-binding protein family.</text>
</comment>
<feature type="domain" description="Leucine-binding protein" evidence="4">
    <location>
        <begin position="52"/>
        <end position="387"/>
    </location>
</feature>
<feature type="signal peptide" evidence="3">
    <location>
        <begin position="1"/>
        <end position="20"/>
    </location>
</feature>
<gene>
    <name evidence="5" type="ORF">DEJ50_14390</name>
</gene>
<evidence type="ECO:0000256" key="3">
    <source>
        <dbReference type="SAM" id="SignalP"/>
    </source>
</evidence>
<reference evidence="5 6" key="1">
    <citation type="submission" date="2018-05" db="EMBL/GenBank/DDBJ databases">
        <title>Streptomyces venezuelae.</title>
        <authorList>
            <person name="Kim W."/>
            <person name="Lee N."/>
            <person name="Cho B.-K."/>
        </authorList>
    </citation>
    <scope>NUCLEOTIDE SEQUENCE [LARGE SCALE GENOMIC DNA]</scope>
    <source>
        <strain evidence="5 6">ATCC 21782</strain>
    </source>
</reference>
<feature type="chain" id="PRO_5038907611" description="Leucine-binding protein domain-containing protein" evidence="3">
    <location>
        <begin position="21"/>
        <end position="428"/>
    </location>
</feature>
<dbReference type="Pfam" id="PF13458">
    <property type="entry name" value="Peripla_BP_6"/>
    <property type="match status" value="1"/>
</dbReference>
<accession>A0A5P2D137</accession>
<dbReference type="Gene3D" id="3.40.50.2300">
    <property type="match status" value="2"/>
</dbReference>
<organism evidence="5 6">
    <name type="scientific">Streptomyces venezuelae</name>
    <dbReference type="NCBI Taxonomy" id="54571"/>
    <lineage>
        <taxon>Bacteria</taxon>
        <taxon>Bacillati</taxon>
        <taxon>Actinomycetota</taxon>
        <taxon>Actinomycetes</taxon>
        <taxon>Kitasatosporales</taxon>
        <taxon>Streptomycetaceae</taxon>
        <taxon>Streptomyces</taxon>
    </lineage>
</organism>
<evidence type="ECO:0000256" key="1">
    <source>
        <dbReference type="ARBA" id="ARBA00010062"/>
    </source>
</evidence>
<protein>
    <recommendedName>
        <fullName evidence="4">Leucine-binding protein domain-containing protein</fullName>
    </recommendedName>
</protein>
<dbReference type="OrthoDB" id="3205678at2"/>
<dbReference type="InterPro" id="IPR028081">
    <property type="entry name" value="Leu-bd"/>
</dbReference>
<dbReference type="RefSeq" id="WP_150208428.1">
    <property type="nucleotide sequence ID" value="NZ_CP029190.1"/>
</dbReference>
<proteinExistence type="inferred from homology"/>